<evidence type="ECO:0000313" key="1">
    <source>
        <dbReference type="EMBL" id="KAA1262038.1"/>
    </source>
</evidence>
<keyword evidence="2" id="KW-1185">Reference proteome</keyword>
<comment type="caution">
    <text evidence="1">The sequence shown here is derived from an EMBL/GenBank/DDBJ whole genome shotgun (WGS) entry which is preliminary data.</text>
</comment>
<evidence type="ECO:0000313" key="2">
    <source>
        <dbReference type="Proteomes" id="UP000322699"/>
    </source>
</evidence>
<protein>
    <submittedName>
        <fullName evidence="1">Uncharacterized protein</fullName>
    </submittedName>
</protein>
<sequence length="97" mass="10690">MSRFFFGMICGAGLLFVAMHYHVVHGKDGVFLVSKISNNLSDVYVDTREFDLSDWQSHKPLAAAIMRSDKSHILEDASLTGFKSSVSSMVDGLFSGK</sequence>
<dbReference type="RefSeq" id="WP_068265692.1">
    <property type="nucleotide sequence ID" value="NZ_LWSK01000095.1"/>
</dbReference>
<dbReference type="EMBL" id="VRLW01000001">
    <property type="protein sequence ID" value="KAA1262038.1"/>
    <property type="molecule type" value="Genomic_DNA"/>
</dbReference>
<dbReference type="OrthoDB" id="214626at2"/>
<accession>A0A5B1CLS9</accession>
<reference evidence="1 2" key="1">
    <citation type="submission" date="2019-08" db="EMBL/GenBank/DDBJ databases">
        <title>Deep-cultivation of Planctomycetes and their phenomic and genomic characterization uncovers novel biology.</title>
        <authorList>
            <person name="Wiegand S."/>
            <person name="Jogler M."/>
            <person name="Boedeker C."/>
            <person name="Pinto D."/>
            <person name="Vollmers J."/>
            <person name="Rivas-Marin E."/>
            <person name="Kohn T."/>
            <person name="Peeters S.H."/>
            <person name="Heuer A."/>
            <person name="Rast P."/>
            <person name="Oberbeckmann S."/>
            <person name="Bunk B."/>
            <person name="Jeske O."/>
            <person name="Meyerdierks A."/>
            <person name="Storesund J.E."/>
            <person name="Kallscheuer N."/>
            <person name="Luecker S."/>
            <person name="Lage O.M."/>
            <person name="Pohl T."/>
            <person name="Merkel B.J."/>
            <person name="Hornburger P."/>
            <person name="Mueller R.-W."/>
            <person name="Bruemmer F."/>
            <person name="Labrenz M."/>
            <person name="Spormann A.M."/>
            <person name="Op Den Camp H."/>
            <person name="Overmann J."/>
            <person name="Amann R."/>
            <person name="Jetten M.S.M."/>
            <person name="Mascher T."/>
            <person name="Medema M.H."/>
            <person name="Devos D.P."/>
            <person name="Kaster A.-K."/>
            <person name="Ovreas L."/>
            <person name="Rohde M."/>
            <person name="Galperin M.Y."/>
            <person name="Jogler C."/>
        </authorList>
    </citation>
    <scope>NUCLEOTIDE SEQUENCE [LARGE SCALE GENOMIC DNA]</scope>
    <source>
        <strain evidence="1 2">LF1</strain>
    </source>
</reference>
<gene>
    <name evidence="1" type="ORF">LF1_45990</name>
</gene>
<proteinExistence type="predicted"/>
<name>A0A5B1CLS9_9BACT</name>
<organism evidence="1 2">
    <name type="scientific">Rubripirellula obstinata</name>
    <dbReference type="NCBI Taxonomy" id="406547"/>
    <lineage>
        <taxon>Bacteria</taxon>
        <taxon>Pseudomonadati</taxon>
        <taxon>Planctomycetota</taxon>
        <taxon>Planctomycetia</taxon>
        <taxon>Pirellulales</taxon>
        <taxon>Pirellulaceae</taxon>
        <taxon>Rubripirellula</taxon>
    </lineage>
</organism>
<dbReference type="Proteomes" id="UP000322699">
    <property type="component" value="Unassembled WGS sequence"/>
</dbReference>
<dbReference type="AlphaFoldDB" id="A0A5B1CLS9"/>